<proteinExistence type="predicted"/>
<dbReference type="InterPro" id="IPR011712">
    <property type="entry name" value="Sig_transdc_His_kin_sub3_dim/P"/>
</dbReference>
<evidence type="ECO:0000256" key="1">
    <source>
        <dbReference type="ARBA" id="ARBA00000085"/>
    </source>
</evidence>
<dbReference type="InterPro" id="IPR003594">
    <property type="entry name" value="HATPase_dom"/>
</dbReference>
<feature type="domain" description="Histidine kinase/HSP90-like ATPase" evidence="11">
    <location>
        <begin position="298"/>
        <end position="387"/>
    </location>
</feature>
<feature type="transmembrane region" description="Helical" evidence="10">
    <location>
        <begin position="16"/>
        <end position="34"/>
    </location>
</feature>
<keyword evidence="14" id="KW-1185">Reference proteome</keyword>
<dbReference type="PANTHER" id="PTHR24421">
    <property type="entry name" value="NITRATE/NITRITE SENSOR PROTEIN NARX-RELATED"/>
    <property type="match status" value="1"/>
</dbReference>
<evidence type="ECO:0000256" key="10">
    <source>
        <dbReference type="SAM" id="Phobius"/>
    </source>
</evidence>
<dbReference type="GO" id="GO:0005524">
    <property type="term" value="F:ATP binding"/>
    <property type="evidence" value="ECO:0007669"/>
    <property type="project" value="UniProtKB-KW"/>
</dbReference>
<dbReference type="Pfam" id="PF07730">
    <property type="entry name" value="HisKA_3"/>
    <property type="match status" value="1"/>
</dbReference>
<dbReference type="EMBL" id="FOBF01000007">
    <property type="protein sequence ID" value="SEL83838.1"/>
    <property type="molecule type" value="Genomic_DNA"/>
</dbReference>
<dbReference type="AlphaFoldDB" id="A0A1H7TGQ0"/>
<keyword evidence="4" id="KW-0808">Transferase</keyword>
<dbReference type="CDD" id="cd16917">
    <property type="entry name" value="HATPase_UhpB-NarQ-NarX-like"/>
    <property type="match status" value="1"/>
</dbReference>
<evidence type="ECO:0000256" key="8">
    <source>
        <dbReference type="ARBA" id="ARBA00023012"/>
    </source>
</evidence>
<gene>
    <name evidence="13" type="ORF">SAMN05660976_03491</name>
</gene>
<evidence type="ECO:0000256" key="3">
    <source>
        <dbReference type="ARBA" id="ARBA00022553"/>
    </source>
</evidence>
<feature type="domain" description="Signal transduction histidine kinase subgroup 3 dimerisation and phosphoacceptor" evidence="12">
    <location>
        <begin position="185"/>
        <end position="250"/>
    </location>
</feature>
<dbReference type="SUPFAM" id="SSF55874">
    <property type="entry name" value="ATPase domain of HSP90 chaperone/DNA topoisomerase II/histidine kinase"/>
    <property type="match status" value="1"/>
</dbReference>
<evidence type="ECO:0000259" key="11">
    <source>
        <dbReference type="Pfam" id="PF02518"/>
    </source>
</evidence>
<keyword evidence="10" id="KW-0472">Membrane</keyword>
<evidence type="ECO:0000256" key="9">
    <source>
        <dbReference type="SAM" id="Coils"/>
    </source>
</evidence>
<dbReference type="OrthoDB" id="227596at2"/>
<keyword evidence="9" id="KW-0175">Coiled coil</keyword>
<dbReference type="Gene3D" id="1.20.5.1930">
    <property type="match status" value="1"/>
</dbReference>
<dbReference type="Pfam" id="PF02518">
    <property type="entry name" value="HATPase_c"/>
    <property type="match status" value="1"/>
</dbReference>
<name>A0A1H7TGQ0_9ACTN</name>
<feature type="transmembrane region" description="Helical" evidence="10">
    <location>
        <begin position="40"/>
        <end position="59"/>
    </location>
</feature>
<accession>A0A1H7TGQ0</accession>
<dbReference type="STRING" id="46177.SAMN05660976_03491"/>
<dbReference type="GO" id="GO:0016020">
    <property type="term" value="C:membrane"/>
    <property type="evidence" value="ECO:0007669"/>
    <property type="project" value="InterPro"/>
</dbReference>
<evidence type="ECO:0000313" key="14">
    <source>
        <dbReference type="Proteomes" id="UP000198953"/>
    </source>
</evidence>
<evidence type="ECO:0000256" key="7">
    <source>
        <dbReference type="ARBA" id="ARBA00022840"/>
    </source>
</evidence>
<comment type="catalytic activity">
    <reaction evidence="1">
        <text>ATP + protein L-histidine = ADP + protein N-phospho-L-histidine.</text>
        <dbReference type="EC" id="2.7.13.3"/>
    </reaction>
</comment>
<keyword evidence="8" id="KW-0902">Two-component regulatory system</keyword>
<keyword evidence="10" id="KW-0812">Transmembrane</keyword>
<organism evidence="13 14">
    <name type="scientific">Nonomuraea pusilla</name>
    <dbReference type="NCBI Taxonomy" id="46177"/>
    <lineage>
        <taxon>Bacteria</taxon>
        <taxon>Bacillati</taxon>
        <taxon>Actinomycetota</taxon>
        <taxon>Actinomycetes</taxon>
        <taxon>Streptosporangiales</taxon>
        <taxon>Streptosporangiaceae</taxon>
        <taxon>Nonomuraea</taxon>
    </lineage>
</organism>
<protein>
    <recommendedName>
        <fullName evidence="2">histidine kinase</fullName>
        <ecNumber evidence="2">2.7.13.3</ecNumber>
    </recommendedName>
</protein>
<evidence type="ECO:0000256" key="4">
    <source>
        <dbReference type="ARBA" id="ARBA00022679"/>
    </source>
</evidence>
<dbReference type="InterPro" id="IPR036890">
    <property type="entry name" value="HATPase_C_sf"/>
</dbReference>
<dbReference type="EC" id="2.7.13.3" evidence="2"/>
<evidence type="ECO:0000256" key="5">
    <source>
        <dbReference type="ARBA" id="ARBA00022741"/>
    </source>
</evidence>
<feature type="transmembrane region" description="Helical" evidence="10">
    <location>
        <begin position="108"/>
        <end position="125"/>
    </location>
</feature>
<keyword evidence="3" id="KW-0597">Phosphoprotein</keyword>
<feature type="coiled-coil region" evidence="9">
    <location>
        <begin position="160"/>
        <end position="188"/>
    </location>
</feature>
<dbReference type="InterPro" id="IPR050482">
    <property type="entry name" value="Sensor_HK_TwoCompSys"/>
</dbReference>
<dbReference type="GO" id="GO:0000155">
    <property type="term" value="F:phosphorelay sensor kinase activity"/>
    <property type="evidence" value="ECO:0007669"/>
    <property type="project" value="InterPro"/>
</dbReference>
<evidence type="ECO:0000259" key="12">
    <source>
        <dbReference type="Pfam" id="PF07730"/>
    </source>
</evidence>
<keyword evidence="7" id="KW-0067">ATP-binding</keyword>
<dbReference type="PANTHER" id="PTHR24421:SF10">
    <property type="entry name" value="NITRATE_NITRITE SENSOR PROTEIN NARQ"/>
    <property type="match status" value="1"/>
</dbReference>
<dbReference type="Gene3D" id="3.30.565.10">
    <property type="entry name" value="Histidine kinase-like ATPase, C-terminal domain"/>
    <property type="match status" value="1"/>
</dbReference>
<evidence type="ECO:0000313" key="13">
    <source>
        <dbReference type="EMBL" id="SEL83838.1"/>
    </source>
</evidence>
<keyword evidence="6 13" id="KW-0418">Kinase</keyword>
<dbReference type="GO" id="GO:0046983">
    <property type="term" value="F:protein dimerization activity"/>
    <property type="evidence" value="ECO:0007669"/>
    <property type="project" value="InterPro"/>
</dbReference>
<evidence type="ECO:0000256" key="2">
    <source>
        <dbReference type="ARBA" id="ARBA00012438"/>
    </source>
</evidence>
<dbReference type="RefSeq" id="WP_055502584.1">
    <property type="nucleotide sequence ID" value="NZ_BBZG01000001.1"/>
</dbReference>
<keyword evidence="5" id="KW-0547">Nucleotide-binding</keyword>
<evidence type="ECO:0000256" key="6">
    <source>
        <dbReference type="ARBA" id="ARBA00022777"/>
    </source>
</evidence>
<reference evidence="13 14" key="1">
    <citation type="submission" date="2016-10" db="EMBL/GenBank/DDBJ databases">
        <authorList>
            <person name="de Groot N.N."/>
        </authorList>
    </citation>
    <scope>NUCLEOTIDE SEQUENCE [LARGE SCALE GENOMIC DNA]</scope>
    <source>
        <strain evidence="13 14">DSM 43357</strain>
    </source>
</reference>
<sequence length="392" mass="41922">MSALTEMRRRLRSHPWLGNAALGLTLYTGTLVSWSKSPDHAPWAYAPVLGALICGTLLLQRRWPWAALGASAAGLAVHFMLGGQRSSLDAVPVVVMYTLALRLPRRRAWAVGMGVALLMGAVRAISSGQSWLAPDVLGQVAWFGMATAIGDATRSRRAYVAAVEERARRAEETREEEAERRVMEERLRIARELHDVLAHQIALINVQAQVAAHLLDAEPEQARQALGHVRHAGREALGELRATVGLLRRPGSGEELVAEPSPSLDRLPDLLGSFTGAGQKVDYLLIGDARPLPAPVELAAFRIVQEALTNVSKHAPGAEADVRITYGAGKVVVEVNDDGAGRDGEIALGVGHGLIGMRERALSVEGTFRAGPLRGGGFQVRAVLPVPGEEAA</sequence>
<keyword evidence="10" id="KW-1133">Transmembrane helix</keyword>
<dbReference type="Proteomes" id="UP000198953">
    <property type="component" value="Unassembled WGS sequence"/>
</dbReference>